<feature type="region of interest" description="Disordered" evidence="1">
    <location>
        <begin position="1"/>
        <end position="26"/>
    </location>
</feature>
<gene>
    <name evidence="2" type="ORF">DY000_02059939</name>
</gene>
<evidence type="ECO:0000313" key="3">
    <source>
        <dbReference type="Proteomes" id="UP000266723"/>
    </source>
</evidence>
<dbReference type="EMBL" id="QGKV02001556">
    <property type="protein sequence ID" value="KAF3520786.1"/>
    <property type="molecule type" value="Genomic_DNA"/>
</dbReference>
<evidence type="ECO:0000313" key="2">
    <source>
        <dbReference type="EMBL" id="KAF3520786.1"/>
    </source>
</evidence>
<sequence length="535" mass="59266">MASRFSTAEKGKWTAAPSVPSAPVRRAPIPIPATNNSVLIEQNKLSLIGRVTNPVAQNTHALVDFYITGTSEARPERAVKHDALPGPRHPYHVNDDRRIRHFKPSVDRDFRNDRRAVYADYRRRPPVSPLRITETANREVWVPRKDHSSDSAAASDPRGSGRLSVRTARQHSASHTSHTPPPRPQREPIRTPPGTGSARTNSKDRRPVLERISPVVSVNVSSERLPAMERISLPPNREPLPLYEDVATNPAPPHEVEGHYFDEMQGDRPFNDKMGASGSKLSHTELSPICSLSEDRLHVSMRLGPVPAEPKATITLPMGPPPKRSGRIAAKVLGKRKPPTQTAKKRVDTIPVQGTSIKRRRITKIQGSPKRKLVLSTDGSKAGPKNTRKWSGKKRDGRIPLPMAKIVKRGDASSMSWEHTKISRREGRRPDFTLHSQDNFKGECSVEAVTWEFHGRDIGAIHGEILSILEVYDKACTGGAWPNIIRGGTRSSMIKCKDAPVVRARLIGSIGTWFHGRLGKCEDSSVLSHVGWLVD</sequence>
<protein>
    <submittedName>
        <fullName evidence="2">Uncharacterized protein</fullName>
    </submittedName>
</protein>
<feature type="region of interest" description="Disordered" evidence="1">
    <location>
        <begin position="368"/>
        <end position="397"/>
    </location>
</feature>
<comment type="caution">
    <text evidence="2">The sequence shown here is derived from an EMBL/GenBank/DDBJ whole genome shotgun (WGS) entry which is preliminary data.</text>
</comment>
<keyword evidence="3" id="KW-1185">Reference proteome</keyword>
<name>A0ABQ7B2T8_BRACR</name>
<evidence type="ECO:0000256" key="1">
    <source>
        <dbReference type="SAM" id="MobiDB-lite"/>
    </source>
</evidence>
<proteinExistence type="predicted"/>
<dbReference type="Proteomes" id="UP000266723">
    <property type="component" value="Unassembled WGS sequence"/>
</dbReference>
<feature type="region of interest" description="Disordered" evidence="1">
    <location>
        <begin position="75"/>
        <end position="96"/>
    </location>
</feature>
<feature type="region of interest" description="Disordered" evidence="1">
    <location>
        <begin position="141"/>
        <end position="210"/>
    </location>
</feature>
<accession>A0ABQ7B2T8</accession>
<organism evidence="2 3">
    <name type="scientific">Brassica cretica</name>
    <name type="common">Mustard</name>
    <dbReference type="NCBI Taxonomy" id="69181"/>
    <lineage>
        <taxon>Eukaryota</taxon>
        <taxon>Viridiplantae</taxon>
        <taxon>Streptophyta</taxon>
        <taxon>Embryophyta</taxon>
        <taxon>Tracheophyta</taxon>
        <taxon>Spermatophyta</taxon>
        <taxon>Magnoliopsida</taxon>
        <taxon>eudicotyledons</taxon>
        <taxon>Gunneridae</taxon>
        <taxon>Pentapetalae</taxon>
        <taxon>rosids</taxon>
        <taxon>malvids</taxon>
        <taxon>Brassicales</taxon>
        <taxon>Brassicaceae</taxon>
        <taxon>Brassiceae</taxon>
        <taxon>Brassica</taxon>
    </lineage>
</organism>
<reference evidence="2 3" key="1">
    <citation type="journal article" date="2020" name="BMC Genomics">
        <title>Intraspecific diversification of the crop wild relative Brassica cretica Lam. using demographic model selection.</title>
        <authorList>
            <person name="Kioukis A."/>
            <person name="Michalopoulou V.A."/>
            <person name="Briers L."/>
            <person name="Pirintsos S."/>
            <person name="Studholme D.J."/>
            <person name="Pavlidis P."/>
            <person name="Sarris P.F."/>
        </authorList>
    </citation>
    <scope>NUCLEOTIDE SEQUENCE [LARGE SCALE GENOMIC DNA]</scope>
    <source>
        <strain evidence="3">cv. PFS-1207/04</strain>
    </source>
</reference>